<comment type="subcellular location">
    <subcellularLocation>
        <location evidence="1">Nucleus</location>
    </subcellularLocation>
</comment>
<dbReference type="PANTHER" id="PTHR46621:SF1">
    <property type="entry name" value="SNRNA-ACTIVATING PROTEIN COMPLEX SUBUNIT 4"/>
    <property type="match status" value="1"/>
</dbReference>
<dbReference type="EMBL" id="GFPF01011874">
    <property type="protein sequence ID" value="MAA23020.1"/>
    <property type="molecule type" value="Transcribed_RNA"/>
</dbReference>
<name>A0A224Z8X1_9ACAR</name>
<accession>A0A224Z8X1</accession>
<evidence type="ECO:0000259" key="6">
    <source>
        <dbReference type="PROSITE" id="PS50090"/>
    </source>
</evidence>
<keyword evidence="5" id="KW-0539">Nucleus</keyword>
<evidence type="ECO:0000256" key="4">
    <source>
        <dbReference type="ARBA" id="ARBA00023163"/>
    </source>
</evidence>
<evidence type="ECO:0000256" key="3">
    <source>
        <dbReference type="ARBA" id="ARBA00023125"/>
    </source>
</evidence>
<keyword evidence="3" id="KW-0238">DNA-binding</keyword>
<feature type="domain" description="Myb-like" evidence="6">
    <location>
        <begin position="70"/>
        <end position="124"/>
    </location>
</feature>
<dbReference type="AlphaFoldDB" id="A0A224Z8X1"/>
<dbReference type="SMART" id="SM00717">
    <property type="entry name" value="SANT"/>
    <property type="match status" value="3"/>
</dbReference>
<reference evidence="8" key="1">
    <citation type="journal article" date="2017" name="Parasit. Vectors">
        <title>Sialotranscriptomics of Rhipicephalus zambeziensis reveals intricate expression profiles of secretory proteins and suggests tight temporal transcriptional regulation during blood-feeding.</title>
        <authorList>
            <person name="de Castro M.H."/>
            <person name="de Klerk D."/>
            <person name="Pienaar R."/>
            <person name="Rees D.J.G."/>
            <person name="Mans B.J."/>
        </authorList>
    </citation>
    <scope>NUCLEOTIDE SEQUENCE</scope>
    <source>
        <tissue evidence="8">Salivary glands</tissue>
    </source>
</reference>
<dbReference type="Pfam" id="PF00249">
    <property type="entry name" value="Myb_DNA-binding"/>
    <property type="match status" value="3"/>
</dbReference>
<dbReference type="GO" id="GO:0019185">
    <property type="term" value="C:snRNA-activating protein complex"/>
    <property type="evidence" value="ECO:0007669"/>
    <property type="project" value="TreeGrafter"/>
</dbReference>
<dbReference type="PROSITE" id="PS50090">
    <property type="entry name" value="MYB_LIKE"/>
    <property type="match status" value="3"/>
</dbReference>
<proteinExistence type="predicted"/>
<keyword evidence="4" id="KW-0804">Transcription</keyword>
<dbReference type="PROSITE" id="PS51294">
    <property type="entry name" value="HTH_MYB"/>
    <property type="match status" value="2"/>
</dbReference>
<dbReference type="InterPro" id="IPR001005">
    <property type="entry name" value="SANT/Myb"/>
</dbReference>
<dbReference type="InterPro" id="IPR017930">
    <property type="entry name" value="Myb_dom"/>
</dbReference>
<dbReference type="GO" id="GO:0042796">
    <property type="term" value="P:snRNA transcription by RNA polymerase III"/>
    <property type="evidence" value="ECO:0007669"/>
    <property type="project" value="TreeGrafter"/>
</dbReference>
<dbReference type="GO" id="GO:0000978">
    <property type="term" value="F:RNA polymerase II cis-regulatory region sequence-specific DNA binding"/>
    <property type="evidence" value="ECO:0007669"/>
    <property type="project" value="TreeGrafter"/>
</dbReference>
<dbReference type="CDD" id="cd00167">
    <property type="entry name" value="SANT"/>
    <property type="match status" value="3"/>
</dbReference>
<dbReference type="SUPFAM" id="SSF46689">
    <property type="entry name" value="Homeodomain-like"/>
    <property type="match status" value="3"/>
</dbReference>
<evidence type="ECO:0000256" key="5">
    <source>
        <dbReference type="ARBA" id="ARBA00023242"/>
    </source>
</evidence>
<feature type="domain" description="HTH myb-type" evidence="7">
    <location>
        <begin position="125"/>
        <end position="180"/>
    </location>
</feature>
<protein>
    <submittedName>
        <fullName evidence="8">snRNA-activating protein complex subunit 4</fullName>
    </submittedName>
</protein>
<evidence type="ECO:0000313" key="8">
    <source>
        <dbReference type="EMBL" id="MAA23020.1"/>
    </source>
</evidence>
<feature type="domain" description="Myb-like" evidence="6">
    <location>
        <begin position="177"/>
        <end position="228"/>
    </location>
</feature>
<dbReference type="GO" id="GO:0042795">
    <property type="term" value="P:snRNA transcription by RNA polymerase II"/>
    <property type="evidence" value="ECO:0007669"/>
    <property type="project" value="TreeGrafter"/>
</dbReference>
<evidence type="ECO:0000259" key="7">
    <source>
        <dbReference type="PROSITE" id="PS51294"/>
    </source>
</evidence>
<dbReference type="GO" id="GO:0005634">
    <property type="term" value="C:nucleus"/>
    <property type="evidence" value="ECO:0007669"/>
    <property type="project" value="UniProtKB-SubCell"/>
</dbReference>
<dbReference type="InterPro" id="IPR051575">
    <property type="entry name" value="Myb-like_DNA-bd"/>
</dbReference>
<dbReference type="PANTHER" id="PTHR46621">
    <property type="entry name" value="SNRNA-ACTIVATING PROTEIN COMPLEX SUBUNIT 4"/>
    <property type="match status" value="1"/>
</dbReference>
<organism evidence="8">
    <name type="scientific">Rhipicephalus zambeziensis</name>
    <dbReference type="NCBI Taxonomy" id="60191"/>
    <lineage>
        <taxon>Eukaryota</taxon>
        <taxon>Metazoa</taxon>
        <taxon>Ecdysozoa</taxon>
        <taxon>Arthropoda</taxon>
        <taxon>Chelicerata</taxon>
        <taxon>Arachnida</taxon>
        <taxon>Acari</taxon>
        <taxon>Parasitiformes</taxon>
        <taxon>Ixodida</taxon>
        <taxon>Ixodoidea</taxon>
        <taxon>Ixodidae</taxon>
        <taxon>Rhipicephalinae</taxon>
        <taxon>Rhipicephalus</taxon>
        <taxon>Rhipicephalus</taxon>
    </lineage>
</organism>
<evidence type="ECO:0000256" key="1">
    <source>
        <dbReference type="ARBA" id="ARBA00004123"/>
    </source>
</evidence>
<evidence type="ECO:0000256" key="2">
    <source>
        <dbReference type="ARBA" id="ARBA00023015"/>
    </source>
</evidence>
<keyword evidence="2" id="KW-0805">Transcription regulation</keyword>
<feature type="domain" description="HTH myb-type" evidence="7">
    <location>
        <begin position="186"/>
        <end position="223"/>
    </location>
</feature>
<dbReference type="Gene3D" id="1.10.10.60">
    <property type="entry name" value="Homeodomain-like"/>
    <property type="match status" value="3"/>
</dbReference>
<dbReference type="GO" id="GO:0001006">
    <property type="term" value="F:RNA polymerase III type 3 promoter sequence-specific DNA binding"/>
    <property type="evidence" value="ECO:0007669"/>
    <property type="project" value="TreeGrafter"/>
</dbReference>
<dbReference type="InterPro" id="IPR009057">
    <property type="entry name" value="Homeodomain-like_sf"/>
</dbReference>
<sequence>MLGKRLTIMDFRSASNEVACQTEEPERLGNLSVVLSATDGSEAATQVSHILQCDKVTQATDEDQHSRSLVPRYKKGPFSEEENLRLQQLVTVFTKRGNISWEQVARFMDGRSKRQLRNRYNRSMDPSLRHGPWTALEDVMLLIAVKLYGDTSWSKVASMVPGRLDSQCKDHYQDCYDPRLVTGQYTPDEDYTLLQLVQKHGAGHWAKVAREMPWRSSSSVKMRYWRLCENLGVEHPTVADLKRSLPGPVGPVMNAEQRSRLTCVYKRRELFRSIRRLLNTKTTRRAAQRLIKGQDESVDRKMCLRLYRKMLRLQQDNKAPKIPLLLGHALNKAIAQYSQPLHRVSLPQLAAYEHQEWHAVANVLHDLHGLPRPPPNPDVEAVGTVPVFEEFFSKEVLGVPDGFQPNDGSLVLPLLPPNETTVGAFGSLSDRFASGNLVESLSTLQDGNSFPELSAALDADSIEDIRCTECTSRSLLELPFIATRASQEPCFHCNELRAARKNYEVLQAQFISYFFWPAVLDTMNVAETVELSPSMREKRPKKYYERSRLKKPWVKRRWEERKREIAAAAAAAAAASATAQDVNAPEEDDN</sequence>
<feature type="domain" description="Myb-like" evidence="6">
    <location>
        <begin position="125"/>
        <end position="176"/>
    </location>
</feature>